<dbReference type="EMBL" id="CAICTM010003272">
    <property type="protein sequence ID" value="CAB9531141.1"/>
    <property type="molecule type" value="Genomic_DNA"/>
</dbReference>
<dbReference type="AlphaFoldDB" id="A0A9N8F1H7"/>
<keyword evidence="3" id="KW-1185">Reference proteome</keyword>
<dbReference type="Proteomes" id="UP001153069">
    <property type="component" value="Unassembled WGS sequence"/>
</dbReference>
<reference evidence="2" key="1">
    <citation type="submission" date="2020-06" db="EMBL/GenBank/DDBJ databases">
        <authorList>
            <consortium name="Plant Systems Biology data submission"/>
        </authorList>
    </citation>
    <scope>NUCLEOTIDE SEQUENCE</scope>
    <source>
        <strain evidence="2">D6</strain>
    </source>
</reference>
<evidence type="ECO:0000313" key="2">
    <source>
        <dbReference type="EMBL" id="CAB9531141.1"/>
    </source>
</evidence>
<feature type="compositionally biased region" description="Low complexity" evidence="1">
    <location>
        <begin position="708"/>
        <end position="724"/>
    </location>
</feature>
<name>A0A9N8F1H7_9STRA</name>
<feature type="region of interest" description="Disordered" evidence="1">
    <location>
        <begin position="706"/>
        <end position="759"/>
    </location>
</feature>
<evidence type="ECO:0000313" key="3">
    <source>
        <dbReference type="Proteomes" id="UP001153069"/>
    </source>
</evidence>
<evidence type="ECO:0000256" key="1">
    <source>
        <dbReference type="SAM" id="MobiDB-lite"/>
    </source>
</evidence>
<gene>
    <name evidence="2" type="ORF">SEMRO_3274_G346120.1</name>
</gene>
<organism evidence="2 3">
    <name type="scientific">Seminavis robusta</name>
    <dbReference type="NCBI Taxonomy" id="568900"/>
    <lineage>
        <taxon>Eukaryota</taxon>
        <taxon>Sar</taxon>
        <taxon>Stramenopiles</taxon>
        <taxon>Ochrophyta</taxon>
        <taxon>Bacillariophyta</taxon>
        <taxon>Bacillariophyceae</taxon>
        <taxon>Bacillariophycidae</taxon>
        <taxon>Naviculales</taxon>
        <taxon>Naviculaceae</taxon>
        <taxon>Seminavis</taxon>
    </lineage>
</organism>
<protein>
    <submittedName>
        <fullName evidence="2">Uncharacterized protein</fullName>
    </submittedName>
</protein>
<sequence length="920" mass="104032">MKAARDQFYVPAELKVVVIYPELYERDLLRLDESYKTDKGGIMSPCPSCKTNKGMKIIGWSSSRKNCQRVLNTKLFHDIVIGARYACTYTNPMSNQKCNKTFTSYYGDLWQQFPKPVKRRYLDYVSPLSFNDRTTHQMMSPGFCDKLLFHKGSFEEFSRSLANSVSVQAREALTMYRNFIEEEADLFPSEKPNSMTASAYANKKTQKWPKFDDASLSSFFKMPAPNTVIKMWEAVYAKAEPNLLRDLLSRTGGRFVRVDGTYLIMKKTMNLSDAEAANNVLVKVLGEYGHVLIYAFTETENHEVKERLLYFLKQRYLRIGGQAAVDEVIAGYDDLCCNNSDPSLHFLPKLFPNCQRAFLKDVWHAIDIVKRETAGADHPLHEAFFGGLWGAILKWEEQSAWQTLQHFRSAHPEGKKYSSEEAAREAMFKLKRYKDAIFNFIPQDTSKMSDDVWKLYEATKKLDEENRAKALLCQEGYRPFFKKAIRNHQCGGEQAIINLLEHIQKGCLSDPLQPRDMSYRASDKPHTDGGPPLLRRLRGTNIVESTISSVITESLTSLELLLDLEIGLSGKHCKDLTNLTATMFDDSIQYPPPLDMEAHMEPIGENYQLYTEWQKIDAMIASLVGISSSNTAPLDPIEDDLFGGISDEAIFETIEEVERSQTVEEQLASPSIQPHQHMNLNATAGAFATDGVQNEHMISIEASPLQMAAQQSTPSPQQQPTAAAESFSELQTNFSERIAERTPPRSPKKASQESSGFGATRYGTRKAMFKAITIHNSYIAEPLSARQRALVLRAYEQVMGSTPDFDNLPLPKVHERVATVFNSWHLEAVGARTPAEGFGGKIRVESVKTCLEQAAQPIVRQQIQVQAVGIASGRTAPIPTLNQINNMSQRDLKRHLQRAGEIVRGTKEQQRKRLKERYNL</sequence>
<comment type="caution">
    <text evidence="2">The sequence shown here is derived from an EMBL/GenBank/DDBJ whole genome shotgun (WGS) entry which is preliminary data.</text>
</comment>
<accession>A0A9N8F1H7</accession>
<proteinExistence type="predicted"/>